<comment type="caution">
    <text evidence="2">The sequence shown here is derived from an EMBL/GenBank/DDBJ whole genome shotgun (WGS) entry which is preliminary data.</text>
</comment>
<dbReference type="PANTHER" id="PTHR33494">
    <property type="entry name" value="OS02G0793800 PROTEIN"/>
    <property type="match status" value="1"/>
</dbReference>
<dbReference type="AlphaFoldDB" id="A0AA38F346"/>
<evidence type="ECO:0000259" key="1">
    <source>
        <dbReference type="Pfam" id="PF24818"/>
    </source>
</evidence>
<dbReference type="PANTHER" id="PTHR33494:SF5">
    <property type="entry name" value="F10A16.6 PROTEIN"/>
    <property type="match status" value="1"/>
</dbReference>
<dbReference type="Proteomes" id="UP000824469">
    <property type="component" value="Unassembled WGS sequence"/>
</dbReference>
<dbReference type="EMBL" id="JAHRHJ020003813">
    <property type="protein sequence ID" value="KAH9287843.1"/>
    <property type="molecule type" value="Genomic_DNA"/>
</dbReference>
<accession>A0AA38F346</accession>
<reference evidence="2 3" key="1">
    <citation type="journal article" date="2021" name="Nat. Plants">
        <title>The Taxus genome provides insights into paclitaxel biosynthesis.</title>
        <authorList>
            <person name="Xiong X."/>
            <person name="Gou J."/>
            <person name="Liao Q."/>
            <person name="Li Y."/>
            <person name="Zhou Q."/>
            <person name="Bi G."/>
            <person name="Li C."/>
            <person name="Du R."/>
            <person name="Wang X."/>
            <person name="Sun T."/>
            <person name="Guo L."/>
            <person name="Liang H."/>
            <person name="Lu P."/>
            <person name="Wu Y."/>
            <person name="Zhang Z."/>
            <person name="Ro D.K."/>
            <person name="Shang Y."/>
            <person name="Huang S."/>
            <person name="Yan J."/>
        </authorList>
    </citation>
    <scope>NUCLEOTIDE SEQUENCE [LARGE SCALE GENOMIC DNA]</scope>
    <source>
        <strain evidence="2">Ta-2019</strain>
    </source>
</reference>
<sequence length="363" mass="41778">MKNGYADSQEISIHKRTKYMTPFHQERNFGAYRNEMDEQGISPLGLKLRKSPSLLHLIHLSMCGKKGDTLQDVGEAVRSNNIIQEKKKASNFSALVVRIGAWEYVSRHEGDLVAKCYFSKRKLVWEVLEGGLKSKIEIQWPDINGLNATIPKNEVASLEIELSRPPMFFRESNPQPRKHTIWQATSDFTGGEATLYKRHLLLFPKGQLDRHYQSLMESDPRLKMLSKNGLPSTDSPYFDTRFAPFRDQHELYLRMLQQSICHSVLPQNSDCYLPPLTNLPEAKQKDYISDVEQIEAQESFSGFSESRSEDTSSWSSKGKMKLDELAHYLLDDALLTSNHRDKPSLDTINSNLRSFYQLQERMD</sequence>
<organism evidence="2 3">
    <name type="scientific">Taxus chinensis</name>
    <name type="common">Chinese yew</name>
    <name type="synonym">Taxus wallichiana var. chinensis</name>
    <dbReference type="NCBI Taxonomy" id="29808"/>
    <lineage>
        <taxon>Eukaryota</taxon>
        <taxon>Viridiplantae</taxon>
        <taxon>Streptophyta</taxon>
        <taxon>Embryophyta</taxon>
        <taxon>Tracheophyta</taxon>
        <taxon>Spermatophyta</taxon>
        <taxon>Pinopsida</taxon>
        <taxon>Pinidae</taxon>
        <taxon>Conifers II</taxon>
        <taxon>Cupressales</taxon>
        <taxon>Taxaceae</taxon>
        <taxon>Taxus</taxon>
    </lineage>
</organism>
<protein>
    <recommendedName>
        <fullName evidence="1">TRF2/HOY1 PH-like domain-containing protein</fullName>
    </recommendedName>
</protein>
<gene>
    <name evidence="2" type="ORF">KI387_031960</name>
</gene>
<name>A0AA38F346_TAXCH</name>
<dbReference type="Pfam" id="PF24818">
    <property type="entry name" value="PH_TRF2_HOY1"/>
    <property type="match status" value="1"/>
</dbReference>
<evidence type="ECO:0000313" key="2">
    <source>
        <dbReference type="EMBL" id="KAH9287843.1"/>
    </source>
</evidence>
<evidence type="ECO:0000313" key="3">
    <source>
        <dbReference type="Proteomes" id="UP000824469"/>
    </source>
</evidence>
<feature type="domain" description="TRF2/HOY1 PH-like" evidence="1">
    <location>
        <begin position="91"/>
        <end position="209"/>
    </location>
</feature>
<dbReference type="InterPro" id="IPR057939">
    <property type="entry name" value="TRF2_HOY1_PH"/>
</dbReference>
<keyword evidence="3" id="KW-1185">Reference proteome</keyword>
<proteinExistence type="predicted"/>